<reference evidence="1" key="1">
    <citation type="submission" date="2022-01" db="EMBL/GenBank/DDBJ databases">
        <authorList>
            <person name="King R."/>
        </authorList>
    </citation>
    <scope>NUCLEOTIDE SEQUENCE</scope>
</reference>
<organism evidence="1 2">
    <name type="scientific">Nezara viridula</name>
    <name type="common">Southern green stink bug</name>
    <name type="synonym">Cimex viridulus</name>
    <dbReference type="NCBI Taxonomy" id="85310"/>
    <lineage>
        <taxon>Eukaryota</taxon>
        <taxon>Metazoa</taxon>
        <taxon>Ecdysozoa</taxon>
        <taxon>Arthropoda</taxon>
        <taxon>Hexapoda</taxon>
        <taxon>Insecta</taxon>
        <taxon>Pterygota</taxon>
        <taxon>Neoptera</taxon>
        <taxon>Paraneoptera</taxon>
        <taxon>Hemiptera</taxon>
        <taxon>Heteroptera</taxon>
        <taxon>Panheteroptera</taxon>
        <taxon>Pentatomomorpha</taxon>
        <taxon>Pentatomoidea</taxon>
        <taxon>Pentatomidae</taxon>
        <taxon>Pentatominae</taxon>
        <taxon>Nezara</taxon>
    </lineage>
</organism>
<accession>A0A9P0GZT6</accession>
<dbReference type="Proteomes" id="UP001152798">
    <property type="component" value="Chromosome 2"/>
</dbReference>
<evidence type="ECO:0000313" key="1">
    <source>
        <dbReference type="EMBL" id="CAH1393764.1"/>
    </source>
</evidence>
<keyword evidence="2" id="KW-1185">Reference proteome</keyword>
<name>A0A9P0GZT6_NEZVI</name>
<dbReference type="AlphaFoldDB" id="A0A9P0GZT6"/>
<protein>
    <submittedName>
        <fullName evidence="1">Uncharacterized protein</fullName>
    </submittedName>
</protein>
<gene>
    <name evidence="1" type="ORF">NEZAVI_LOCUS4381</name>
</gene>
<sequence length="45" mass="5251">MLCGTIRPIRLKTSIFNVEASLETYNWVITTAFQYFNLLRNIKNG</sequence>
<proteinExistence type="predicted"/>
<evidence type="ECO:0000313" key="2">
    <source>
        <dbReference type="Proteomes" id="UP001152798"/>
    </source>
</evidence>
<dbReference type="EMBL" id="OV725078">
    <property type="protein sequence ID" value="CAH1393764.1"/>
    <property type="molecule type" value="Genomic_DNA"/>
</dbReference>